<evidence type="ECO:0000313" key="2">
    <source>
        <dbReference type="Proteomes" id="UP000466442"/>
    </source>
</evidence>
<dbReference type="EMBL" id="WIXP02000005">
    <property type="protein sequence ID" value="KAF6211161.1"/>
    <property type="molecule type" value="Genomic_DNA"/>
</dbReference>
<reference evidence="1" key="1">
    <citation type="journal article" date="2021" name="Mol. Ecol. Resour.">
        <title>Apolygus lucorum genome provides insights into omnivorousness and mesophyll feeding.</title>
        <authorList>
            <person name="Liu Y."/>
            <person name="Liu H."/>
            <person name="Wang H."/>
            <person name="Huang T."/>
            <person name="Liu B."/>
            <person name="Yang B."/>
            <person name="Yin L."/>
            <person name="Li B."/>
            <person name="Zhang Y."/>
            <person name="Zhang S."/>
            <person name="Jiang F."/>
            <person name="Zhang X."/>
            <person name="Ren Y."/>
            <person name="Wang B."/>
            <person name="Wang S."/>
            <person name="Lu Y."/>
            <person name="Wu K."/>
            <person name="Fan W."/>
            <person name="Wang G."/>
        </authorList>
    </citation>
    <scope>NUCLEOTIDE SEQUENCE</scope>
    <source>
        <strain evidence="1">12Hb</strain>
    </source>
</reference>
<dbReference type="Proteomes" id="UP000466442">
    <property type="component" value="Linkage Group LG5"/>
</dbReference>
<evidence type="ECO:0000313" key="1">
    <source>
        <dbReference type="EMBL" id="KAF6211161.1"/>
    </source>
</evidence>
<name>A0A6A4K1Y6_APOLU</name>
<organism evidence="1 2">
    <name type="scientific">Apolygus lucorum</name>
    <name type="common">Small green plant bug</name>
    <name type="synonym">Lygocoris lucorum</name>
    <dbReference type="NCBI Taxonomy" id="248454"/>
    <lineage>
        <taxon>Eukaryota</taxon>
        <taxon>Metazoa</taxon>
        <taxon>Ecdysozoa</taxon>
        <taxon>Arthropoda</taxon>
        <taxon>Hexapoda</taxon>
        <taxon>Insecta</taxon>
        <taxon>Pterygota</taxon>
        <taxon>Neoptera</taxon>
        <taxon>Paraneoptera</taxon>
        <taxon>Hemiptera</taxon>
        <taxon>Heteroptera</taxon>
        <taxon>Panheteroptera</taxon>
        <taxon>Cimicomorpha</taxon>
        <taxon>Miridae</taxon>
        <taxon>Mirini</taxon>
        <taxon>Apolygus</taxon>
    </lineage>
</organism>
<gene>
    <name evidence="1" type="ORF">GE061_014276</name>
</gene>
<dbReference type="AlphaFoldDB" id="A0A6A4K1Y6"/>
<keyword evidence="2" id="KW-1185">Reference proteome</keyword>
<protein>
    <submittedName>
        <fullName evidence="1">Uncharacterized protein</fullName>
    </submittedName>
</protein>
<proteinExistence type="predicted"/>
<sequence>MKNHQDFAHLEKTIPRKLDVPKITGAMKSQSSFLHSKMSNNSQIEGTPIEVAVRCRTGTKDNTDSGSFVKATAQCHVPNGDFGNFNVNDVKNWGEALPLFDDDDPAEGTDDFDEIVYSRLAKLNKMQKTQKSDEKLHQTRKFISERNFISFEGFLKLFFNLVLLGLFCSILFSVFRN</sequence>
<comment type="caution">
    <text evidence="1">The sequence shown here is derived from an EMBL/GenBank/DDBJ whole genome shotgun (WGS) entry which is preliminary data.</text>
</comment>
<accession>A0A6A4K1Y6</accession>